<feature type="domain" description="Cation efflux protein transmembrane" evidence="8">
    <location>
        <begin position="26"/>
        <end position="225"/>
    </location>
</feature>
<dbReference type="SUPFAM" id="SSF161111">
    <property type="entry name" value="Cation efflux protein transmembrane domain-like"/>
    <property type="match status" value="1"/>
</dbReference>
<feature type="domain" description="Cation efflux protein cytoplasmic" evidence="9">
    <location>
        <begin position="448"/>
        <end position="495"/>
    </location>
</feature>
<feature type="domain" description="Cation efflux protein cytoplasmic" evidence="9">
    <location>
        <begin position="236"/>
        <end position="310"/>
    </location>
</feature>
<dbReference type="AlphaFoldDB" id="D6U585"/>
<evidence type="ECO:0000313" key="11">
    <source>
        <dbReference type="Proteomes" id="UP000004508"/>
    </source>
</evidence>
<evidence type="ECO:0000256" key="2">
    <source>
        <dbReference type="ARBA" id="ARBA00008114"/>
    </source>
</evidence>
<evidence type="ECO:0000256" key="3">
    <source>
        <dbReference type="ARBA" id="ARBA00022448"/>
    </source>
</evidence>
<name>D6U585_KTERA</name>
<dbReference type="InParanoid" id="D6U585"/>
<proteinExistence type="inferred from homology"/>
<dbReference type="InterPro" id="IPR036837">
    <property type="entry name" value="Cation_efflux_CTD_sf"/>
</dbReference>
<dbReference type="GO" id="GO:0008324">
    <property type="term" value="F:monoatomic cation transmembrane transporter activity"/>
    <property type="evidence" value="ECO:0007669"/>
    <property type="project" value="InterPro"/>
</dbReference>
<dbReference type="InterPro" id="IPR027469">
    <property type="entry name" value="Cation_efflux_TMD_sf"/>
</dbReference>
<dbReference type="RefSeq" id="WP_007919179.1">
    <property type="nucleotide sequence ID" value="NZ_ADVG01000004.1"/>
</dbReference>
<feature type="transmembrane region" description="Helical" evidence="7">
    <location>
        <begin position="199"/>
        <end position="217"/>
    </location>
</feature>
<keyword evidence="3" id="KW-0813">Transport</keyword>
<dbReference type="InterPro" id="IPR002524">
    <property type="entry name" value="Cation_efflux"/>
</dbReference>
<evidence type="ECO:0000259" key="9">
    <source>
        <dbReference type="Pfam" id="PF16916"/>
    </source>
</evidence>
<comment type="similarity">
    <text evidence="2">Belongs to the cation diffusion facilitator (CDF) transporter (TC 2.A.4) family.</text>
</comment>
<keyword evidence="11" id="KW-1185">Reference proteome</keyword>
<dbReference type="NCBIfam" id="TIGR01297">
    <property type="entry name" value="CDF"/>
    <property type="match status" value="1"/>
</dbReference>
<comment type="caution">
    <text evidence="10">The sequence shown here is derived from an EMBL/GenBank/DDBJ whole genome shotgun (WGS) entry which is preliminary data.</text>
</comment>
<dbReference type="FunCoup" id="D6U585">
    <property type="interactions" value="524"/>
</dbReference>
<keyword evidence="6 7" id="KW-0472">Membrane</keyword>
<protein>
    <submittedName>
        <fullName evidence="10">Cation diffusion facilitator family transporter</fullName>
    </submittedName>
</protein>
<organism evidence="10 11">
    <name type="scientific">Ktedonobacter racemifer DSM 44963</name>
    <dbReference type="NCBI Taxonomy" id="485913"/>
    <lineage>
        <taxon>Bacteria</taxon>
        <taxon>Bacillati</taxon>
        <taxon>Chloroflexota</taxon>
        <taxon>Ktedonobacteria</taxon>
        <taxon>Ktedonobacterales</taxon>
        <taxon>Ktedonobacteraceae</taxon>
        <taxon>Ktedonobacter</taxon>
    </lineage>
</organism>
<feature type="transmembrane region" description="Helical" evidence="7">
    <location>
        <begin position="49"/>
        <end position="70"/>
    </location>
</feature>
<feature type="transmembrane region" description="Helical" evidence="7">
    <location>
        <begin position="91"/>
        <end position="112"/>
    </location>
</feature>
<dbReference type="Gene3D" id="3.30.70.1350">
    <property type="entry name" value="Cation efflux protein, cytoplasmic domain"/>
    <property type="match status" value="3"/>
</dbReference>
<accession>D6U585</accession>
<dbReference type="PANTHER" id="PTHR43840:SF15">
    <property type="entry name" value="MITOCHONDRIAL METAL TRANSPORTER 1-RELATED"/>
    <property type="match status" value="1"/>
</dbReference>
<evidence type="ECO:0000256" key="5">
    <source>
        <dbReference type="ARBA" id="ARBA00022989"/>
    </source>
</evidence>
<dbReference type="Pfam" id="PF01545">
    <property type="entry name" value="Cation_efflux"/>
    <property type="match status" value="1"/>
</dbReference>
<evidence type="ECO:0000259" key="8">
    <source>
        <dbReference type="Pfam" id="PF01545"/>
    </source>
</evidence>
<comment type="subcellular location">
    <subcellularLocation>
        <location evidence="1">Membrane</location>
        <topology evidence="1">Multi-pass membrane protein</topology>
    </subcellularLocation>
</comment>
<sequence>MTVSDQERQKQKQAMQREKNVVALSSVGAAIGLTALKLVVGLLTGSLGILAEAAHSGLDLIAALMTFFAVRFASRPADESHHYGHEKIENLSAFLEAVLLLVTALWIIYEAVRRLLYHEGHVEISIWAFVVMGISIVVDFTRSRVLLRVARKVGSQALEADALHFSTDIWSSAVVIIGLFIVLVANALHLPAWLTQADAVAALVVSFIVIWVSVQLAKETLDALLDKAPHALILPITGHVRTLPEVLEIRRLRVRQAGNTYFIEITIAVARTLTFEQTHMVSEQVEDAVSQAVHEQAEQAEADIVVHAEPMRSPGETIAERLYRLAESQGVHIHDIHLRAVGSRLEADVDLEVPTDLSLQEAHAQASHFEQTIVASEPQIQRVTTHLEAPETHVAVRNEVTATYPQLVDAIRQRVDEKVGRERAHDIHLYCAQDEGGRAREGITLEDMSQLDLTFHLIFQAHAPVSQVHIQAEEVKRDLRQRFPCLDTITLHMEPPEEDGGVN</sequence>
<evidence type="ECO:0000313" key="10">
    <source>
        <dbReference type="EMBL" id="EFH81665.1"/>
    </source>
</evidence>
<evidence type="ECO:0000256" key="7">
    <source>
        <dbReference type="SAM" id="Phobius"/>
    </source>
</evidence>
<evidence type="ECO:0000256" key="4">
    <source>
        <dbReference type="ARBA" id="ARBA00022692"/>
    </source>
</evidence>
<feature type="transmembrane region" description="Helical" evidence="7">
    <location>
        <begin position="21"/>
        <end position="43"/>
    </location>
</feature>
<dbReference type="PANTHER" id="PTHR43840">
    <property type="entry name" value="MITOCHONDRIAL METAL TRANSPORTER 1-RELATED"/>
    <property type="match status" value="1"/>
</dbReference>
<evidence type="ECO:0000256" key="6">
    <source>
        <dbReference type="ARBA" id="ARBA00023136"/>
    </source>
</evidence>
<gene>
    <name evidence="10" type="ORF">Krac_2401</name>
</gene>
<dbReference type="InterPro" id="IPR050291">
    <property type="entry name" value="CDF_Transporter"/>
</dbReference>
<evidence type="ECO:0000256" key="1">
    <source>
        <dbReference type="ARBA" id="ARBA00004141"/>
    </source>
</evidence>
<dbReference type="Gene3D" id="1.20.1510.10">
    <property type="entry name" value="Cation efflux protein transmembrane domain"/>
    <property type="match status" value="1"/>
</dbReference>
<feature type="domain" description="Cation efflux protein cytoplasmic" evidence="9">
    <location>
        <begin position="328"/>
        <end position="388"/>
    </location>
</feature>
<reference evidence="10 11" key="1">
    <citation type="journal article" date="2011" name="Stand. Genomic Sci.">
        <title>Non-contiguous finished genome sequence and contextual data of the filamentous soil bacterium Ktedonobacter racemifer type strain (SOSP1-21).</title>
        <authorList>
            <person name="Chang Y.J."/>
            <person name="Land M."/>
            <person name="Hauser L."/>
            <person name="Chertkov O."/>
            <person name="Del Rio T.G."/>
            <person name="Nolan M."/>
            <person name="Copeland A."/>
            <person name="Tice H."/>
            <person name="Cheng J.F."/>
            <person name="Lucas S."/>
            <person name="Han C."/>
            <person name="Goodwin L."/>
            <person name="Pitluck S."/>
            <person name="Ivanova N."/>
            <person name="Ovchinikova G."/>
            <person name="Pati A."/>
            <person name="Chen A."/>
            <person name="Palaniappan K."/>
            <person name="Mavromatis K."/>
            <person name="Liolios K."/>
            <person name="Brettin T."/>
            <person name="Fiebig A."/>
            <person name="Rohde M."/>
            <person name="Abt B."/>
            <person name="Goker M."/>
            <person name="Detter J.C."/>
            <person name="Woyke T."/>
            <person name="Bristow J."/>
            <person name="Eisen J.A."/>
            <person name="Markowitz V."/>
            <person name="Hugenholtz P."/>
            <person name="Kyrpides N.C."/>
            <person name="Klenk H.P."/>
            <person name="Lapidus A."/>
        </authorList>
    </citation>
    <scope>NUCLEOTIDE SEQUENCE [LARGE SCALE GENOMIC DNA]</scope>
    <source>
        <strain evidence="11">DSM 44963</strain>
    </source>
</reference>
<dbReference type="STRING" id="485913.Krac_2401"/>
<dbReference type="InterPro" id="IPR058533">
    <property type="entry name" value="Cation_efflux_TM"/>
</dbReference>
<dbReference type="SUPFAM" id="SSF160240">
    <property type="entry name" value="Cation efflux protein cytoplasmic domain-like"/>
    <property type="match status" value="3"/>
</dbReference>
<dbReference type="EMBL" id="ADVG01000004">
    <property type="protein sequence ID" value="EFH81665.1"/>
    <property type="molecule type" value="Genomic_DNA"/>
</dbReference>
<keyword evidence="4 7" id="KW-0812">Transmembrane</keyword>
<feature type="transmembrane region" description="Helical" evidence="7">
    <location>
        <begin position="162"/>
        <end position="187"/>
    </location>
</feature>
<dbReference type="GO" id="GO:0016020">
    <property type="term" value="C:membrane"/>
    <property type="evidence" value="ECO:0007669"/>
    <property type="project" value="UniProtKB-SubCell"/>
</dbReference>
<dbReference type="eggNOG" id="COG0053">
    <property type="taxonomic scope" value="Bacteria"/>
</dbReference>
<keyword evidence="5 7" id="KW-1133">Transmembrane helix</keyword>
<dbReference type="InterPro" id="IPR027470">
    <property type="entry name" value="Cation_efflux_CTD"/>
</dbReference>
<dbReference type="Pfam" id="PF16916">
    <property type="entry name" value="ZT_dimer"/>
    <property type="match status" value="3"/>
</dbReference>
<dbReference type="Proteomes" id="UP000004508">
    <property type="component" value="Unassembled WGS sequence"/>
</dbReference>
<feature type="transmembrane region" description="Helical" evidence="7">
    <location>
        <begin position="124"/>
        <end position="141"/>
    </location>
</feature>